<dbReference type="EMBL" id="LPIX01000063">
    <property type="protein sequence ID" value="KWE01142.1"/>
    <property type="molecule type" value="Genomic_DNA"/>
</dbReference>
<dbReference type="RefSeq" id="WP_059966866.1">
    <property type="nucleotide sequence ID" value="NZ_CAJPGD010000002.1"/>
</dbReference>
<protein>
    <submittedName>
        <fullName evidence="3">Arylesterase</fullName>
    </submittedName>
</protein>
<dbReference type="PANTHER" id="PTHR43433:SF4">
    <property type="entry name" value="NON-HEME CHLOROPEROXIDASE-RELATED"/>
    <property type="match status" value="1"/>
</dbReference>
<evidence type="ECO:0000313" key="3">
    <source>
        <dbReference type="EMBL" id="KWE01142.1"/>
    </source>
</evidence>
<accession>A0A107FWV2</accession>
<evidence type="ECO:0000313" key="4">
    <source>
        <dbReference type="Proteomes" id="UP000062998"/>
    </source>
</evidence>
<gene>
    <name evidence="3" type="ORF">WL73_16365</name>
</gene>
<dbReference type="InterPro" id="IPR000073">
    <property type="entry name" value="AB_hydrolase_1"/>
</dbReference>
<organism evidence="3 4">
    <name type="scientific">Burkholderia ubonensis</name>
    <dbReference type="NCBI Taxonomy" id="101571"/>
    <lineage>
        <taxon>Bacteria</taxon>
        <taxon>Pseudomonadati</taxon>
        <taxon>Pseudomonadota</taxon>
        <taxon>Betaproteobacteria</taxon>
        <taxon>Burkholderiales</taxon>
        <taxon>Burkholderiaceae</taxon>
        <taxon>Burkholderia</taxon>
        <taxon>Burkholderia cepacia complex</taxon>
    </lineage>
</organism>
<dbReference type="InterPro" id="IPR050471">
    <property type="entry name" value="AB_hydrolase"/>
</dbReference>
<dbReference type="Proteomes" id="UP000062998">
    <property type="component" value="Unassembled WGS sequence"/>
</dbReference>
<evidence type="ECO:0000256" key="1">
    <source>
        <dbReference type="ARBA" id="ARBA00038128"/>
    </source>
</evidence>
<comment type="caution">
    <text evidence="3">The sequence shown here is derived from an EMBL/GenBank/DDBJ whole genome shotgun (WGS) entry which is preliminary data.</text>
</comment>
<sequence length="273" mass="29690">MSTITTRDGVPIHYKDWGAGRPVVFIHGWPLNADMWDAQMHHLASRGLRCIAYDRRGFGRSGQPWHGYDYDTLADDLAVLLDTLDLHDATLVGFSMGCGEVARYVARHGTQRVAKAVLIGTVTPLIAQRDDHPDGVDTAVFDGIRAALVADRAAFFEGFWPLFTGSNRAGSTISRAALDWTTFMALQAGLKGTIDCVRAFSETDFRADLGRFALPTLVIHGDDDQTAPLALTAAATAGLVPHATLRVYEGAPHALYLTHAERLAEDLLAFVET</sequence>
<name>A0A107FWV2_9BURK</name>
<dbReference type="Gene3D" id="3.40.50.1820">
    <property type="entry name" value="alpha/beta hydrolase"/>
    <property type="match status" value="1"/>
</dbReference>
<dbReference type="AlphaFoldDB" id="A0A107FWV2"/>
<dbReference type="FunFam" id="3.40.50.1820:FF:000205">
    <property type="entry name" value="Non-haem bromoperoxidase BPO-A2"/>
    <property type="match status" value="1"/>
</dbReference>
<dbReference type="InterPro" id="IPR029058">
    <property type="entry name" value="AB_hydrolase_fold"/>
</dbReference>
<dbReference type="PANTHER" id="PTHR43433">
    <property type="entry name" value="HYDROLASE, ALPHA/BETA FOLD FAMILY PROTEIN"/>
    <property type="match status" value="1"/>
</dbReference>
<comment type="similarity">
    <text evidence="1">Belongs to the AB hydrolase superfamily. Bacterial non-heme haloperoxidase / perhydrolase family.</text>
</comment>
<dbReference type="Pfam" id="PF00561">
    <property type="entry name" value="Abhydrolase_1"/>
    <property type="match status" value="1"/>
</dbReference>
<dbReference type="PRINTS" id="PR00111">
    <property type="entry name" value="ABHYDROLASE"/>
</dbReference>
<feature type="domain" description="AB hydrolase-1" evidence="2">
    <location>
        <begin position="22"/>
        <end position="260"/>
    </location>
</feature>
<proteinExistence type="inferred from homology"/>
<dbReference type="SUPFAM" id="SSF53474">
    <property type="entry name" value="alpha/beta-Hydrolases"/>
    <property type="match status" value="1"/>
</dbReference>
<evidence type="ECO:0000259" key="2">
    <source>
        <dbReference type="Pfam" id="PF00561"/>
    </source>
</evidence>
<reference evidence="3 4" key="1">
    <citation type="submission" date="2015-11" db="EMBL/GenBank/DDBJ databases">
        <title>Expanding the genomic diversity of Burkholderia species for the development of highly accurate diagnostics.</title>
        <authorList>
            <person name="Sahl J."/>
            <person name="Keim P."/>
            <person name="Wagner D."/>
        </authorList>
    </citation>
    <scope>NUCLEOTIDE SEQUENCE [LARGE SCALE GENOMIC DNA]</scope>
    <source>
        <strain evidence="3 4">MSMB2167WGS</strain>
    </source>
</reference>
<dbReference type="OrthoDB" id="9779853at2"/>